<dbReference type="InterPro" id="IPR006913">
    <property type="entry name" value="CENP-V/GFA"/>
</dbReference>
<evidence type="ECO:0000256" key="3">
    <source>
        <dbReference type="ARBA" id="ARBA00022833"/>
    </source>
</evidence>
<keyword evidence="3" id="KW-0862">Zinc</keyword>
<sequence length="141" mass="14973">MTTYHGSCYCGAVRFTAEGDLSAGTSRCNCAFCRKMRYWEMPLPDPAGLRVLSGTEALAETPLRAAADGAEPMDLHHVFCARCGTRLWTTGTIPELGGAVAMVSVAALDDVPVEALVAAPVRTMNGAADDWFNPAAEARHL</sequence>
<dbReference type="EMBL" id="JRKQ01000010">
    <property type="protein sequence ID" value="KGJ23184.1"/>
    <property type="molecule type" value="Genomic_DNA"/>
</dbReference>
<dbReference type="SUPFAM" id="SSF51316">
    <property type="entry name" value="Mss4-like"/>
    <property type="match status" value="1"/>
</dbReference>
<dbReference type="RefSeq" id="WP_036707545.1">
    <property type="nucleotide sequence ID" value="NZ_JRKQ01000010.1"/>
</dbReference>
<evidence type="ECO:0000256" key="2">
    <source>
        <dbReference type="ARBA" id="ARBA00022723"/>
    </source>
</evidence>
<reference evidence="5 6" key="2">
    <citation type="submission" date="2014-10" db="EMBL/GenBank/DDBJ databases">
        <title>Paracoccus sanguinis sp. nov., isolated from clinical specimens of New York State patients.</title>
        <authorList>
            <person name="Mingle L.A."/>
            <person name="Cole J.A."/>
            <person name="Lapierre P."/>
            <person name="Musser K.A."/>
        </authorList>
    </citation>
    <scope>NUCLEOTIDE SEQUENCE [LARGE SCALE GENOMIC DNA]</scope>
    <source>
        <strain evidence="5 6">5503</strain>
    </source>
</reference>
<dbReference type="InterPro" id="IPR011057">
    <property type="entry name" value="Mss4-like_sf"/>
</dbReference>
<feature type="domain" description="CENP-V/GFA" evidence="4">
    <location>
        <begin position="4"/>
        <end position="130"/>
    </location>
</feature>
<accession>A0A099GK55</accession>
<dbReference type="PROSITE" id="PS51891">
    <property type="entry name" value="CENP_V_GFA"/>
    <property type="match status" value="1"/>
</dbReference>
<dbReference type="Gene3D" id="2.170.150.70">
    <property type="match status" value="1"/>
</dbReference>
<keyword evidence="2" id="KW-0479">Metal-binding</keyword>
<dbReference type="AlphaFoldDB" id="A0A099GK55"/>
<evidence type="ECO:0000313" key="6">
    <source>
        <dbReference type="Proteomes" id="UP000029858"/>
    </source>
</evidence>
<evidence type="ECO:0000259" key="4">
    <source>
        <dbReference type="PROSITE" id="PS51891"/>
    </source>
</evidence>
<dbReference type="GO" id="GO:0046872">
    <property type="term" value="F:metal ion binding"/>
    <property type="evidence" value="ECO:0007669"/>
    <property type="project" value="UniProtKB-KW"/>
</dbReference>
<dbReference type="PANTHER" id="PTHR28620">
    <property type="entry name" value="CENTROMERE PROTEIN V"/>
    <property type="match status" value="1"/>
</dbReference>
<proteinExistence type="inferred from homology"/>
<dbReference type="GO" id="GO:0016846">
    <property type="term" value="F:carbon-sulfur lyase activity"/>
    <property type="evidence" value="ECO:0007669"/>
    <property type="project" value="InterPro"/>
</dbReference>
<gene>
    <name evidence="5" type="ORF">IX56_03845</name>
</gene>
<dbReference type="InterPro" id="IPR052355">
    <property type="entry name" value="CENP-V-like"/>
</dbReference>
<reference evidence="5 6" key="1">
    <citation type="submission" date="2014-09" db="EMBL/GenBank/DDBJ databases">
        <authorList>
            <person name="McGinnis J.M."/>
            <person name="Wolfgang W.J."/>
        </authorList>
    </citation>
    <scope>NUCLEOTIDE SEQUENCE [LARGE SCALE GENOMIC DNA]</scope>
    <source>
        <strain evidence="5 6">5503</strain>
    </source>
</reference>
<dbReference type="Pfam" id="PF04828">
    <property type="entry name" value="GFA"/>
    <property type="match status" value="1"/>
</dbReference>
<protein>
    <submittedName>
        <fullName evidence="5">Aldehyde-activating protein</fullName>
    </submittedName>
</protein>
<organism evidence="5 6">
    <name type="scientific">Paracoccus sanguinis</name>
    <dbReference type="NCBI Taxonomy" id="1545044"/>
    <lineage>
        <taxon>Bacteria</taxon>
        <taxon>Pseudomonadati</taxon>
        <taxon>Pseudomonadota</taxon>
        <taxon>Alphaproteobacteria</taxon>
        <taxon>Rhodobacterales</taxon>
        <taxon>Paracoccaceae</taxon>
        <taxon>Paracoccus</taxon>
    </lineage>
</organism>
<dbReference type="Proteomes" id="UP000029858">
    <property type="component" value="Unassembled WGS sequence"/>
</dbReference>
<dbReference type="PANTHER" id="PTHR28620:SF1">
    <property type="entry name" value="CENP-V_GFA DOMAIN-CONTAINING PROTEIN"/>
    <property type="match status" value="1"/>
</dbReference>
<comment type="caution">
    <text evidence="5">The sequence shown here is derived from an EMBL/GenBank/DDBJ whole genome shotgun (WGS) entry which is preliminary data.</text>
</comment>
<comment type="similarity">
    <text evidence="1">Belongs to the Gfa family.</text>
</comment>
<evidence type="ECO:0000256" key="1">
    <source>
        <dbReference type="ARBA" id="ARBA00005495"/>
    </source>
</evidence>
<name>A0A099GK55_9RHOB</name>
<evidence type="ECO:0000313" key="5">
    <source>
        <dbReference type="EMBL" id="KGJ23184.1"/>
    </source>
</evidence>